<proteinExistence type="predicted"/>
<dbReference type="AlphaFoldDB" id="A0A8S1MLV7"/>
<gene>
    <name evidence="2" type="ORF">PPRIM_AZ9-3.1.T0590019</name>
</gene>
<feature type="transmembrane region" description="Helical" evidence="1">
    <location>
        <begin position="33"/>
        <end position="52"/>
    </location>
</feature>
<keyword evidence="3" id="KW-1185">Reference proteome</keyword>
<reference evidence="2" key="1">
    <citation type="submission" date="2021-01" db="EMBL/GenBank/DDBJ databases">
        <authorList>
            <consortium name="Genoscope - CEA"/>
            <person name="William W."/>
        </authorList>
    </citation>
    <scope>NUCLEOTIDE SEQUENCE</scope>
</reference>
<keyword evidence="1" id="KW-0472">Membrane</keyword>
<accession>A0A8S1MLV7</accession>
<dbReference type="Proteomes" id="UP000688137">
    <property type="component" value="Unassembled WGS sequence"/>
</dbReference>
<keyword evidence="1" id="KW-1133">Transmembrane helix</keyword>
<organism evidence="2 3">
    <name type="scientific">Paramecium primaurelia</name>
    <dbReference type="NCBI Taxonomy" id="5886"/>
    <lineage>
        <taxon>Eukaryota</taxon>
        <taxon>Sar</taxon>
        <taxon>Alveolata</taxon>
        <taxon>Ciliophora</taxon>
        <taxon>Intramacronucleata</taxon>
        <taxon>Oligohymenophorea</taxon>
        <taxon>Peniculida</taxon>
        <taxon>Parameciidae</taxon>
        <taxon>Paramecium</taxon>
    </lineage>
</organism>
<keyword evidence="1" id="KW-0812">Transmembrane</keyword>
<comment type="caution">
    <text evidence="2">The sequence shown here is derived from an EMBL/GenBank/DDBJ whole genome shotgun (WGS) entry which is preliminary data.</text>
</comment>
<sequence>MGSSSGIGLQPTTNYIGLNLDSLQNLIWQVSKLIYQIFIYWLIQIVKLWVILKLQILFAELIVFVQTHNFLNNENIYKELYEKKNNITKVITRPFGQVKFQVQTNIIGCGLESYSGT</sequence>
<dbReference type="OMA" id="GCGLESY"/>
<protein>
    <recommendedName>
        <fullName evidence="4">Transmembrane protein</fullName>
    </recommendedName>
</protein>
<evidence type="ECO:0000256" key="1">
    <source>
        <dbReference type="SAM" id="Phobius"/>
    </source>
</evidence>
<evidence type="ECO:0008006" key="4">
    <source>
        <dbReference type="Google" id="ProtNLM"/>
    </source>
</evidence>
<dbReference type="EMBL" id="CAJJDM010000060">
    <property type="protein sequence ID" value="CAD8077846.1"/>
    <property type="molecule type" value="Genomic_DNA"/>
</dbReference>
<evidence type="ECO:0000313" key="2">
    <source>
        <dbReference type="EMBL" id="CAD8077846.1"/>
    </source>
</evidence>
<evidence type="ECO:0000313" key="3">
    <source>
        <dbReference type="Proteomes" id="UP000688137"/>
    </source>
</evidence>
<name>A0A8S1MLV7_PARPR</name>